<proteinExistence type="predicted"/>
<dbReference type="AlphaFoldDB" id="A0A4R3Q259"/>
<organism evidence="2 3">
    <name type="scientific">Rhizobium sullae</name>
    <name type="common">Rhizobium hedysari</name>
    <dbReference type="NCBI Taxonomy" id="50338"/>
    <lineage>
        <taxon>Bacteria</taxon>
        <taxon>Pseudomonadati</taxon>
        <taxon>Pseudomonadota</taxon>
        <taxon>Alphaproteobacteria</taxon>
        <taxon>Hyphomicrobiales</taxon>
        <taxon>Rhizobiaceae</taxon>
        <taxon>Rhizobium/Agrobacterium group</taxon>
        <taxon>Rhizobium</taxon>
    </lineage>
</organism>
<evidence type="ECO:0000313" key="2">
    <source>
        <dbReference type="EMBL" id="TCU14739.1"/>
    </source>
</evidence>
<evidence type="ECO:0000313" key="3">
    <source>
        <dbReference type="Proteomes" id="UP000294576"/>
    </source>
</evidence>
<sequence length="155" mass="16681">MNNRERPNSQSTHLDSVRELAKPGPAFKGQAGAPDRLVLGLELYGNPGRVLSKPDPVVGISDEVENGIAAGHSPSRALCEKDILGTVDKRSQPGTIPTMSQNKKYSLSQVAPAGDLVTLSGIGLAFESDVRRDLPSHSARQFSSVMDKRNDRTYI</sequence>
<accession>A0A4R3Q259</accession>
<dbReference type="Proteomes" id="UP000294576">
    <property type="component" value="Unassembled WGS sequence"/>
</dbReference>
<feature type="region of interest" description="Disordered" evidence="1">
    <location>
        <begin position="1"/>
        <end position="32"/>
    </location>
</feature>
<evidence type="ECO:0000256" key="1">
    <source>
        <dbReference type="SAM" id="MobiDB-lite"/>
    </source>
</evidence>
<dbReference type="EMBL" id="SMBH01000008">
    <property type="protein sequence ID" value="TCU14739.1"/>
    <property type="molecule type" value="Genomic_DNA"/>
</dbReference>
<name>A0A4R3Q259_RHISU</name>
<comment type="caution">
    <text evidence="2">The sequence shown here is derived from an EMBL/GenBank/DDBJ whole genome shotgun (WGS) entry which is preliminary data.</text>
</comment>
<reference evidence="2 3" key="1">
    <citation type="submission" date="2019-03" db="EMBL/GenBank/DDBJ databases">
        <title>Genomic Encyclopedia of Type Strains, Phase IV (KMG-V): Genome sequencing to study the core and pangenomes of soil and plant-associated prokaryotes.</title>
        <authorList>
            <person name="Whitman W."/>
        </authorList>
    </citation>
    <scope>NUCLEOTIDE SEQUENCE [LARGE SCALE GENOMIC DNA]</scope>
    <source>
        <strain evidence="2 3">Hc14</strain>
    </source>
</reference>
<gene>
    <name evidence="2" type="ORF">EV132_108109</name>
</gene>
<protein>
    <submittedName>
        <fullName evidence="2">Uncharacterized protein</fullName>
    </submittedName>
</protein>